<keyword evidence="2" id="KW-1185">Reference proteome</keyword>
<evidence type="ECO:0000313" key="1">
    <source>
        <dbReference type="EMBL" id="KAJ1184347.1"/>
    </source>
</evidence>
<dbReference type="Proteomes" id="UP001066276">
    <property type="component" value="Chromosome 3_1"/>
</dbReference>
<organism evidence="1 2">
    <name type="scientific">Pleurodeles waltl</name>
    <name type="common">Iberian ribbed newt</name>
    <dbReference type="NCBI Taxonomy" id="8319"/>
    <lineage>
        <taxon>Eukaryota</taxon>
        <taxon>Metazoa</taxon>
        <taxon>Chordata</taxon>
        <taxon>Craniata</taxon>
        <taxon>Vertebrata</taxon>
        <taxon>Euteleostomi</taxon>
        <taxon>Amphibia</taxon>
        <taxon>Batrachia</taxon>
        <taxon>Caudata</taxon>
        <taxon>Salamandroidea</taxon>
        <taxon>Salamandridae</taxon>
        <taxon>Pleurodelinae</taxon>
        <taxon>Pleurodeles</taxon>
    </lineage>
</organism>
<protein>
    <submittedName>
        <fullName evidence="1">Uncharacterized protein</fullName>
    </submittedName>
</protein>
<dbReference type="AlphaFoldDB" id="A0AAV7U641"/>
<gene>
    <name evidence="1" type="ORF">NDU88_001155</name>
</gene>
<dbReference type="EMBL" id="JANPWB010000005">
    <property type="protein sequence ID" value="KAJ1184347.1"/>
    <property type="molecule type" value="Genomic_DNA"/>
</dbReference>
<proteinExistence type="predicted"/>
<name>A0AAV7U641_PLEWA</name>
<evidence type="ECO:0000313" key="2">
    <source>
        <dbReference type="Proteomes" id="UP001066276"/>
    </source>
</evidence>
<reference evidence="1" key="1">
    <citation type="journal article" date="2022" name="bioRxiv">
        <title>Sequencing and chromosome-scale assembly of the giantPleurodeles waltlgenome.</title>
        <authorList>
            <person name="Brown T."/>
            <person name="Elewa A."/>
            <person name="Iarovenko S."/>
            <person name="Subramanian E."/>
            <person name="Araus A.J."/>
            <person name="Petzold A."/>
            <person name="Susuki M."/>
            <person name="Suzuki K.-i.T."/>
            <person name="Hayashi T."/>
            <person name="Toyoda A."/>
            <person name="Oliveira C."/>
            <person name="Osipova E."/>
            <person name="Leigh N.D."/>
            <person name="Simon A."/>
            <person name="Yun M.H."/>
        </authorList>
    </citation>
    <scope>NUCLEOTIDE SEQUENCE</scope>
    <source>
        <strain evidence="1">20211129_DDA</strain>
        <tissue evidence="1">Liver</tissue>
    </source>
</reference>
<comment type="caution">
    <text evidence="1">The sequence shown here is derived from an EMBL/GenBank/DDBJ whole genome shotgun (WGS) entry which is preliminary data.</text>
</comment>
<accession>A0AAV7U641</accession>
<sequence>MHSAYLQLVPARPRAEAPLLVLRPPCPGCGRHRLRTPAPSLARSAAHLPAQRASLGRPRPLAGEAEACTLRHCPGSDRGSPLHEGWATHP</sequence>